<dbReference type="PANTHER" id="PTHR30409:SF1">
    <property type="entry name" value="CARBAMATE KINASE-RELATED"/>
    <property type="match status" value="1"/>
</dbReference>
<protein>
    <recommendedName>
        <fullName evidence="4">Carbamate kinase</fullName>
    </recommendedName>
</protein>
<dbReference type="Pfam" id="PF00696">
    <property type="entry name" value="AA_kinase"/>
    <property type="match status" value="1"/>
</dbReference>
<dbReference type="InterPro" id="IPR003964">
    <property type="entry name" value="Carb_kinase"/>
</dbReference>
<keyword evidence="3 4" id="KW-0418">Kinase</keyword>
<dbReference type="Proteomes" id="UP000616839">
    <property type="component" value="Unassembled WGS sequence"/>
</dbReference>
<dbReference type="AlphaFoldDB" id="A0A927K302"/>
<dbReference type="CDD" id="cd04235">
    <property type="entry name" value="AAK_CK"/>
    <property type="match status" value="1"/>
</dbReference>
<accession>A0A927K302</accession>
<evidence type="ECO:0000313" key="6">
    <source>
        <dbReference type="EMBL" id="MBD8868623.1"/>
    </source>
</evidence>
<dbReference type="SUPFAM" id="SSF53633">
    <property type="entry name" value="Carbamate kinase-like"/>
    <property type="match status" value="1"/>
</dbReference>
<dbReference type="NCBIfam" id="NF009007">
    <property type="entry name" value="PRK12352.1"/>
    <property type="match status" value="1"/>
</dbReference>
<dbReference type="EMBL" id="JACYXZ010000001">
    <property type="protein sequence ID" value="MBD8868623.1"/>
    <property type="molecule type" value="Genomic_DNA"/>
</dbReference>
<keyword evidence="2 4" id="KW-0808">Transferase</keyword>
<dbReference type="PANTHER" id="PTHR30409">
    <property type="entry name" value="CARBAMATE KINASE"/>
    <property type="match status" value="1"/>
</dbReference>
<reference evidence="6" key="1">
    <citation type="submission" date="2020-09" db="EMBL/GenBank/DDBJ databases">
        <title>Nocardioides sp. strain MJB4 16S ribosomal RNA gene Genome sequencing and assembly.</title>
        <authorList>
            <person name="Kim I."/>
        </authorList>
    </citation>
    <scope>NUCLEOTIDE SEQUENCE</scope>
    <source>
        <strain evidence="6">MJB4</strain>
    </source>
</reference>
<organism evidence="6 7">
    <name type="scientific">Nocardioides donggukensis</name>
    <dbReference type="NCBI Taxonomy" id="2774019"/>
    <lineage>
        <taxon>Bacteria</taxon>
        <taxon>Bacillati</taxon>
        <taxon>Actinomycetota</taxon>
        <taxon>Actinomycetes</taxon>
        <taxon>Propionibacteriales</taxon>
        <taxon>Nocardioidaceae</taxon>
        <taxon>Nocardioides</taxon>
    </lineage>
</organism>
<name>A0A927K302_9ACTN</name>
<dbReference type="GO" id="GO:0005829">
    <property type="term" value="C:cytosol"/>
    <property type="evidence" value="ECO:0007669"/>
    <property type="project" value="TreeGrafter"/>
</dbReference>
<dbReference type="InterPro" id="IPR001048">
    <property type="entry name" value="Asp/Glu/Uridylate_kinase"/>
</dbReference>
<dbReference type="GO" id="GO:0019546">
    <property type="term" value="P:L-arginine deiminase pathway"/>
    <property type="evidence" value="ECO:0007669"/>
    <property type="project" value="TreeGrafter"/>
</dbReference>
<comment type="caution">
    <text evidence="6">The sequence shown here is derived from an EMBL/GenBank/DDBJ whole genome shotgun (WGS) entry which is preliminary data.</text>
</comment>
<dbReference type="Gene3D" id="3.40.1160.10">
    <property type="entry name" value="Acetylglutamate kinase-like"/>
    <property type="match status" value="1"/>
</dbReference>
<evidence type="ECO:0000256" key="1">
    <source>
        <dbReference type="ARBA" id="ARBA00011066"/>
    </source>
</evidence>
<dbReference type="GO" id="GO:0008804">
    <property type="term" value="F:carbamate kinase activity"/>
    <property type="evidence" value="ECO:0007669"/>
    <property type="project" value="InterPro"/>
</dbReference>
<gene>
    <name evidence="6" type="ORF">IE331_03200</name>
</gene>
<evidence type="ECO:0000256" key="2">
    <source>
        <dbReference type="ARBA" id="ARBA00022679"/>
    </source>
</evidence>
<sequence length="328" mass="34005">MRVLLALGGNAMTSADGRARPEDQIAAARVAMGAVADLLTSPPAAGADPVDPVDPVDVVLTHGNGPQVGNLLVKNELAAGVVPPVPLDWCGAQTQGTLGFVLMDALDDALARRDSDRRCAAVVTRTRVDADDPGLSTPTKPVGRFLSAAEAEPLIAHGEIWEDRGEKGWRRVVGSPEPREILDAAAVRTLVDAGYVVVANGGGGIPVVRDTDDRGRQVLRGVEAVIDKDLGAALLALTVEADVLVVATDVPHAILRYGTPEAEPLGEVTVSRMRELAADGHFASGSMGPKVDAACRFVEQGGQRSVITNLEHILDAVAGTSGTVVVPD</sequence>
<dbReference type="PRINTS" id="PR01469">
    <property type="entry name" value="CARBMTKINASE"/>
</dbReference>
<evidence type="ECO:0000256" key="3">
    <source>
        <dbReference type="ARBA" id="ARBA00022777"/>
    </source>
</evidence>
<proteinExistence type="inferred from homology"/>
<evidence type="ECO:0000313" key="7">
    <source>
        <dbReference type="Proteomes" id="UP000616839"/>
    </source>
</evidence>
<dbReference type="InterPro" id="IPR036393">
    <property type="entry name" value="AceGlu_kinase-like_sf"/>
</dbReference>
<evidence type="ECO:0000259" key="5">
    <source>
        <dbReference type="Pfam" id="PF00696"/>
    </source>
</evidence>
<comment type="similarity">
    <text evidence="1 4">Belongs to the carbamate kinase family.</text>
</comment>
<keyword evidence="7" id="KW-1185">Reference proteome</keyword>
<dbReference type="RefSeq" id="WP_192140412.1">
    <property type="nucleotide sequence ID" value="NZ_JACYXZ010000001.1"/>
</dbReference>
<dbReference type="PIRSF" id="PIRSF000723">
    <property type="entry name" value="Carbamate_kin"/>
    <property type="match status" value="1"/>
</dbReference>
<evidence type="ECO:0000256" key="4">
    <source>
        <dbReference type="PIRNR" id="PIRNR000723"/>
    </source>
</evidence>
<feature type="domain" description="Aspartate/glutamate/uridylate kinase" evidence="5">
    <location>
        <begin position="1"/>
        <end position="309"/>
    </location>
</feature>